<name>A0A1R4HQT8_9GAMM</name>
<reference evidence="1 2" key="1">
    <citation type="submission" date="2017-02" db="EMBL/GenBank/DDBJ databases">
        <authorList>
            <person name="Dridi B."/>
        </authorList>
    </citation>
    <scope>NUCLEOTIDE SEQUENCE [LARGE SCALE GENOMIC DNA]</scope>
    <source>
        <strain evidence="1 2">JB380</strain>
    </source>
</reference>
<organism evidence="1 2">
    <name type="scientific">Halomonas citrativorans</name>
    <dbReference type="NCBI Taxonomy" id="2742612"/>
    <lineage>
        <taxon>Bacteria</taxon>
        <taxon>Pseudomonadati</taxon>
        <taxon>Pseudomonadota</taxon>
        <taxon>Gammaproteobacteria</taxon>
        <taxon>Oceanospirillales</taxon>
        <taxon>Halomonadaceae</taxon>
        <taxon>Halomonas</taxon>
    </lineage>
</organism>
<comment type="caution">
    <text evidence="1">The sequence shown here is derived from an EMBL/GenBank/DDBJ whole genome shotgun (WGS) entry which is preliminary data.</text>
</comment>
<sequence length="37" mass="3668">MLDGVPVNPAEMAQGVAILPPSAGPAEPDPANALLLM</sequence>
<evidence type="ECO:0000313" key="1">
    <source>
        <dbReference type="EMBL" id="SJN09892.1"/>
    </source>
</evidence>
<dbReference type="EMBL" id="FUKM01000009">
    <property type="protein sequence ID" value="SJN09892.1"/>
    <property type="molecule type" value="Genomic_DNA"/>
</dbReference>
<protein>
    <submittedName>
        <fullName evidence="1">Uncharacterized protein</fullName>
    </submittedName>
</protein>
<dbReference type="Proteomes" id="UP000196331">
    <property type="component" value="Unassembled WGS sequence"/>
</dbReference>
<accession>A0A1R4HQT8</accession>
<proteinExistence type="predicted"/>
<evidence type="ECO:0000313" key="2">
    <source>
        <dbReference type="Proteomes" id="UP000196331"/>
    </source>
</evidence>
<gene>
    <name evidence="1" type="ORF">CZ787_02465</name>
</gene>
<dbReference type="AlphaFoldDB" id="A0A1R4HQT8"/>